<accession>A0A9P6EI91</accession>
<dbReference type="AlphaFoldDB" id="A0A9P6EI91"/>
<protein>
    <submittedName>
        <fullName evidence="1">Uncharacterized protein</fullName>
    </submittedName>
</protein>
<dbReference type="EMBL" id="MU157846">
    <property type="protein sequence ID" value="KAF9529454.1"/>
    <property type="molecule type" value="Genomic_DNA"/>
</dbReference>
<comment type="caution">
    <text evidence="1">The sequence shown here is derived from an EMBL/GenBank/DDBJ whole genome shotgun (WGS) entry which is preliminary data.</text>
</comment>
<organism evidence="1 2">
    <name type="scientific">Crepidotus variabilis</name>
    <dbReference type="NCBI Taxonomy" id="179855"/>
    <lineage>
        <taxon>Eukaryota</taxon>
        <taxon>Fungi</taxon>
        <taxon>Dikarya</taxon>
        <taxon>Basidiomycota</taxon>
        <taxon>Agaricomycotina</taxon>
        <taxon>Agaricomycetes</taxon>
        <taxon>Agaricomycetidae</taxon>
        <taxon>Agaricales</taxon>
        <taxon>Agaricineae</taxon>
        <taxon>Crepidotaceae</taxon>
        <taxon>Crepidotus</taxon>
    </lineage>
</organism>
<keyword evidence="2" id="KW-1185">Reference proteome</keyword>
<sequence>MGFKGFSATVSQAEIRTRSKLTSTLLVVLSNSSSLVSLSNQPKASILHLFGSLKRTSRCSRLMLTKRPILVSFIMPQPPHIKLYYNFQLLSWI</sequence>
<proteinExistence type="predicted"/>
<reference evidence="1" key="1">
    <citation type="submission" date="2020-11" db="EMBL/GenBank/DDBJ databases">
        <authorList>
            <consortium name="DOE Joint Genome Institute"/>
            <person name="Ahrendt S."/>
            <person name="Riley R."/>
            <person name="Andreopoulos W."/>
            <person name="Labutti K."/>
            <person name="Pangilinan J."/>
            <person name="Ruiz-Duenas F.J."/>
            <person name="Barrasa J.M."/>
            <person name="Sanchez-Garcia M."/>
            <person name="Camarero S."/>
            <person name="Miyauchi S."/>
            <person name="Serrano A."/>
            <person name="Linde D."/>
            <person name="Babiker R."/>
            <person name="Drula E."/>
            <person name="Ayuso-Fernandez I."/>
            <person name="Pacheco R."/>
            <person name="Padilla G."/>
            <person name="Ferreira P."/>
            <person name="Barriuso J."/>
            <person name="Kellner H."/>
            <person name="Castanera R."/>
            <person name="Alfaro M."/>
            <person name="Ramirez L."/>
            <person name="Pisabarro A.G."/>
            <person name="Kuo A."/>
            <person name="Tritt A."/>
            <person name="Lipzen A."/>
            <person name="He G."/>
            <person name="Yan M."/>
            <person name="Ng V."/>
            <person name="Cullen D."/>
            <person name="Martin F."/>
            <person name="Rosso M.-N."/>
            <person name="Henrissat B."/>
            <person name="Hibbett D."/>
            <person name="Martinez A.T."/>
            <person name="Grigoriev I.V."/>
        </authorList>
    </citation>
    <scope>NUCLEOTIDE SEQUENCE</scope>
    <source>
        <strain evidence="1">CBS 506.95</strain>
    </source>
</reference>
<dbReference type="Proteomes" id="UP000807306">
    <property type="component" value="Unassembled WGS sequence"/>
</dbReference>
<evidence type="ECO:0000313" key="1">
    <source>
        <dbReference type="EMBL" id="KAF9529454.1"/>
    </source>
</evidence>
<name>A0A9P6EI91_9AGAR</name>
<evidence type="ECO:0000313" key="2">
    <source>
        <dbReference type="Proteomes" id="UP000807306"/>
    </source>
</evidence>
<gene>
    <name evidence="1" type="ORF">CPB83DRAFT_266814</name>
</gene>